<reference evidence="1 2" key="1">
    <citation type="journal article" date="2022" name="DNA Res.">
        <title>Genome analysis of five recently described species of the CUG-Ser clade uncovers Candida theae as a new hybrid lineage with pathogenic potential in the Candida parapsilosis species complex.</title>
        <authorList>
            <person name="Mixao V."/>
            <person name="Del Olmo V."/>
            <person name="Hegedusova E."/>
            <person name="Saus E."/>
            <person name="Pryszcz L."/>
            <person name="Cillingova A."/>
            <person name="Nosek J."/>
            <person name="Gabaldon T."/>
        </authorList>
    </citation>
    <scope>NUCLEOTIDE SEQUENCE [LARGE SCALE GENOMIC DNA]</scope>
    <source>
        <strain evidence="1 2">CBS 12239</strain>
    </source>
</reference>
<name>A0AAD5BF54_9ASCO</name>
<evidence type="ECO:0000313" key="2">
    <source>
        <dbReference type="Proteomes" id="UP001204833"/>
    </source>
</evidence>
<comment type="caution">
    <text evidence="1">The sequence shown here is derived from an EMBL/GenBank/DDBJ whole genome shotgun (WGS) entry which is preliminary data.</text>
</comment>
<gene>
    <name evidence="1" type="ORF">KGF57_002727</name>
</gene>
<dbReference type="AlphaFoldDB" id="A0AAD5BF54"/>
<dbReference type="EMBL" id="JAIHNG010000118">
    <property type="protein sequence ID" value="KAI5958370.1"/>
    <property type="molecule type" value="Genomic_DNA"/>
</dbReference>
<keyword evidence="2" id="KW-1185">Reference proteome</keyword>
<sequence length="282" mass="32244">MPYTIGDRKIRVSLDLTEEDQDLLLQNSQIFKYCLNNAVLKYLINLKTIVHLYSDVLTVYSTLLKKIPQYDDITTMANECKNNILQLENDFNDIFGKDTMDESTYNNMSGATNGSSTSTNFRQIELQSYEHNIRPSVNLILHSTLHTFEFVNKTLHCIEVFFTSFSNLKKLLVPYLKQQTSSIIRSLRSADELFQVSLIVDNIPYSFEPSVWRQLLEIERVTSSIERESVTLRTAFCTFEASLEEVSLQGALEIAQEETCGEGQIGPRFQSGNAVALLFFKI</sequence>
<evidence type="ECO:0000313" key="1">
    <source>
        <dbReference type="EMBL" id="KAI5958370.1"/>
    </source>
</evidence>
<proteinExistence type="predicted"/>
<protein>
    <submittedName>
        <fullName evidence="1">Uncharacterized protein</fullName>
    </submittedName>
</protein>
<organism evidence="1 2">
    <name type="scientific">Candida theae</name>
    <dbReference type="NCBI Taxonomy" id="1198502"/>
    <lineage>
        <taxon>Eukaryota</taxon>
        <taxon>Fungi</taxon>
        <taxon>Dikarya</taxon>
        <taxon>Ascomycota</taxon>
        <taxon>Saccharomycotina</taxon>
        <taxon>Pichiomycetes</taxon>
        <taxon>Debaryomycetaceae</taxon>
        <taxon>Candida/Lodderomyces clade</taxon>
        <taxon>Candida</taxon>
    </lineage>
</organism>
<accession>A0AAD5BF54</accession>
<dbReference type="GeneID" id="76150786"/>
<dbReference type="RefSeq" id="XP_051608961.1">
    <property type="nucleotide sequence ID" value="XM_051752070.1"/>
</dbReference>
<dbReference type="Proteomes" id="UP001204833">
    <property type="component" value="Unassembled WGS sequence"/>
</dbReference>